<dbReference type="Pfam" id="PF13407">
    <property type="entry name" value="Peripla_BP_4"/>
    <property type="match status" value="1"/>
</dbReference>
<feature type="signal peptide" evidence="4">
    <location>
        <begin position="1"/>
        <end position="25"/>
    </location>
</feature>
<evidence type="ECO:0000256" key="2">
    <source>
        <dbReference type="ARBA" id="ARBA00007639"/>
    </source>
</evidence>
<protein>
    <submittedName>
        <fullName evidence="6">Substrate-binding domain-containing protein</fullName>
    </submittedName>
</protein>
<dbReference type="EMBL" id="WIEZ01000015">
    <property type="protein sequence ID" value="NKM48324.1"/>
    <property type="molecule type" value="Genomic_DNA"/>
</dbReference>
<sequence>MGKIWISTMAAMILAINLGASGAKAAESYFPECFAAWDADTKQLSAVTPREGPYRIALVNGFAGNDWRIQMIRAAESYVKRPEIAAKIKEFTAVSVGNDVAAQIAAIENYVAAGYDAVLFIAVNPEAFDAVIGRANQAGTLLVSFDNVVFNDNHLIVDIDHGDIAAKKAQAILDDLKAKNVTEGKVLWVRGLQGNATEKQQTESFTKVFEGTPFEVVEVVGNWDVGTSQRVTAEAVAAHGKFVGVANAYGSMGSIQALLDAKHPAVPFGSDTMNGAVRMLAENGFAGVAIGSSPSVSAVAILAALSTFEGKQMPQRIKLPPPSLPSTDWKDGVAYFSQLPASFDTATGFKECNLLFTADELTSK</sequence>
<dbReference type="PANTHER" id="PTHR46847">
    <property type="entry name" value="D-ALLOSE-BINDING PERIPLASMIC PROTEIN-RELATED"/>
    <property type="match status" value="1"/>
</dbReference>
<dbReference type="SUPFAM" id="SSF53822">
    <property type="entry name" value="Periplasmic binding protein-like I"/>
    <property type="match status" value="1"/>
</dbReference>
<dbReference type="RefSeq" id="WP_113541835.1">
    <property type="nucleotide sequence ID" value="NZ_WIEQ01000009.1"/>
</dbReference>
<dbReference type="AlphaFoldDB" id="A0A8I2GZS5"/>
<dbReference type="PANTHER" id="PTHR46847:SF1">
    <property type="entry name" value="D-ALLOSE-BINDING PERIPLASMIC PROTEIN-RELATED"/>
    <property type="match status" value="1"/>
</dbReference>
<evidence type="ECO:0000313" key="7">
    <source>
        <dbReference type="Proteomes" id="UP000662259"/>
    </source>
</evidence>
<dbReference type="GO" id="GO:0030313">
    <property type="term" value="C:cell envelope"/>
    <property type="evidence" value="ECO:0007669"/>
    <property type="project" value="UniProtKB-SubCell"/>
</dbReference>
<evidence type="ECO:0000256" key="1">
    <source>
        <dbReference type="ARBA" id="ARBA00004196"/>
    </source>
</evidence>
<dbReference type="InterPro" id="IPR025997">
    <property type="entry name" value="SBP_2_dom"/>
</dbReference>
<evidence type="ECO:0000256" key="3">
    <source>
        <dbReference type="ARBA" id="ARBA00022729"/>
    </source>
</evidence>
<gene>
    <name evidence="6" type="ORF">GFL91_25815</name>
</gene>
<feature type="chain" id="PRO_5034834738" evidence="4">
    <location>
        <begin position="26"/>
        <end position="364"/>
    </location>
</feature>
<dbReference type="Gene3D" id="3.40.50.2300">
    <property type="match status" value="2"/>
</dbReference>
<proteinExistence type="inferred from homology"/>
<dbReference type="GO" id="GO:0030246">
    <property type="term" value="F:carbohydrate binding"/>
    <property type="evidence" value="ECO:0007669"/>
    <property type="project" value="UniProtKB-ARBA"/>
</dbReference>
<evidence type="ECO:0000313" key="6">
    <source>
        <dbReference type="EMBL" id="NKM48324.1"/>
    </source>
</evidence>
<comment type="similarity">
    <text evidence="2">Belongs to the bacterial solute-binding protein 2 family.</text>
</comment>
<feature type="domain" description="Periplasmic binding protein" evidence="5">
    <location>
        <begin position="56"/>
        <end position="311"/>
    </location>
</feature>
<reference evidence="6" key="1">
    <citation type="submission" date="2019-10" db="EMBL/GenBank/DDBJ databases">
        <title>Rhizobium leguminosarum symbiovar viciae collection.</title>
        <authorList>
            <person name="Boivin S."/>
            <person name="Lepetit M."/>
        </authorList>
    </citation>
    <scope>NUCLEOTIDE SEQUENCE</scope>
    <source>
        <strain evidence="6">L143</strain>
    </source>
</reference>
<dbReference type="Proteomes" id="UP000662259">
    <property type="component" value="Unassembled WGS sequence"/>
</dbReference>
<keyword evidence="3 4" id="KW-0732">Signal</keyword>
<organism evidence="6 7">
    <name type="scientific">Rhizobium leguminosarum bv. viciae</name>
    <dbReference type="NCBI Taxonomy" id="387"/>
    <lineage>
        <taxon>Bacteria</taxon>
        <taxon>Pseudomonadati</taxon>
        <taxon>Pseudomonadota</taxon>
        <taxon>Alphaproteobacteria</taxon>
        <taxon>Hyphomicrobiales</taxon>
        <taxon>Rhizobiaceae</taxon>
        <taxon>Rhizobium/Agrobacterium group</taxon>
        <taxon>Rhizobium</taxon>
    </lineage>
</organism>
<dbReference type="InterPro" id="IPR028082">
    <property type="entry name" value="Peripla_BP_I"/>
</dbReference>
<accession>A0A8I2GZS5</accession>
<name>A0A8I2GZS5_RHILV</name>
<comment type="caution">
    <text evidence="6">The sequence shown here is derived from an EMBL/GenBank/DDBJ whole genome shotgun (WGS) entry which is preliminary data.</text>
</comment>
<comment type="subcellular location">
    <subcellularLocation>
        <location evidence="1">Cell envelope</location>
    </subcellularLocation>
</comment>
<evidence type="ECO:0000256" key="4">
    <source>
        <dbReference type="SAM" id="SignalP"/>
    </source>
</evidence>
<evidence type="ECO:0000259" key="5">
    <source>
        <dbReference type="Pfam" id="PF13407"/>
    </source>
</evidence>